<dbReference type="EMBL" id="MU393627">
    <property type="protein sequence ID" value="KAI4859551.1"/>
    <property type="molecule type" value="Genomic_DNA"/>
</dbReference>
<evidence type="ECO:0000313" key="2">
    <source>
        <dbReference type="Proteomes" id="UP001497700"/>
    </source>
</evidence>
<organism evidence="1 2">
    <name type="scientific">Hypoxylon rubiginosum</name>
    <dbReference type="NCBI Taxonomy" id="110542"/>
    <lineage>
        <taxon>Eukaryota</taxon>
        <taxon>Fungi</taxon>
        <taxon>Dikarya</taxon>
        <taxon>Ascomycota</taxon>
        <taxon>Pezizomycotina</taxon>
        <taxon>Sordariomycetes</taxon>
        <taxon>Xylariomycetidae</taxon>
        <taxon>Xylariales</taxon>
        <taxon>Hypoxylaceae</taxon>
        <taxon>Hypoxylon</taxon>
    </lineage>
</organism>
<accession>A0ACB9YJH1</accession>
<dbReference type="Proteomes" id="UP001497700">
    <property type="component" value="Unassembled WGS sequence"/>
</dbReference>
<proteinExistence type="predicted"/>
<evidence type="ECO:0000313" key="1">
    <source>
        <dbReference type="EMBL" id="KAI4859551.1"/>
    </source>
</evidence>
<keyword evidence="2" id="KW-1185">Reference proteome</keyword>
<comment type="caution">
    <text evidence="1">The sequence shown here is derived from an EMBL/GenBank/DDBJ whole genome shotgun (WGS) entry which is preliminary data.</text>
</comment>
<sequence length="336" mass="36835">MDNIDVSIWKIHDTAFREISGEHPILELLLDVEAYPFAHEAGVFLPDKNILFVTSNQFLDANGDKKVQISKISLKEDGQGASQEEIQCESIHMANGGVNDRKNTENIIFCAQGSMTAPSGLFRMSSVPPYKTEPVVTSFHGRPFNSVNDVVFSKDGCIWFTDPTYGFQQGYRPPPQVPCQVYRFDPNTAAIRAVADGFQMSNGLCFSPDELVLYVTDTDYIHGNGSTDPHRVSSIYALDVVHIHGQPSLQNRRLFAFVDVGVPDGIKCDMDGNVYSGCGDGIHVWSPGGVLLGRILVPGGAANFCFGRGGEIFILNEHRIWKAKLNPLVKGALLGI</sequence>
<name>A0ACB9YJH1_9PEZI</name>
<gene>
    <name evidence="1" type="ORF">F4820DRAFT_466805</name>
</gene>
<reference evidence="1 2" key="1">
    <citation type="journal article" date="2022" name="New Phytol.">
        <title>Ecological generalism drives hyperdiversity of secondary metabolite gene clusters in xylarialean endophytes.</title>
        <authorList>
            <person name="Franco M.E.E."/>
            <person name="Wisecaver J.H."/>
            <person name="Arnold A.E."/>
            <person name="Ju Y.M."/>
            <person name="Slot J.C."/>
            <person name="Ahrendt S."/>
            <person name="Moore L.P."/>
            <person name="Eastman K.E."/>
            <person name="Scott K."/>
            <person name="Konkel Z."/>
            <person name="Mondo S.J."/>
            <person name="Kuo A."/>
            <person name="Hayes R.D."/>
            <person name="Haridas S."/>
            <person name="Andreopoulos B."/>
            <person name="Riley R."/>
            <person name="LaButti K."/>
            <person name="Pangilinan J."/>
            <person name="Lipzen A."/>
            <person name="Amirebrahimi M."/>
            <person name="Yan J."/>
            <person name="Adam C."/>
            <person name="Keymanesh K."/>
            <person name="Ng V."/>
            <person name="Louie K."/>
            <person name="Northen T."/>
            <person name="Drula E."/>
            <person name="Henrissat B."/>
            <person name="Hsieh H.M."/>
            <person name="Youens-Clark K."/>
            <person name="Lutzoni F."/>
            <person name="Miadlikowska J."/>
            <person name="Eastwood D.C."/>
            <person name="Hamelin R.C."/>
            <person name="Grigoriev I.V."/>
            <person name="U'Ren J.M."/>
        </authorList>
    </citation>
    <scope>NUCLEOTIDE SEQUENCE [LARGE SCALE GENOMIC DNA]</scope>
    <source>
        <strain evidence="1 2">CBS 119005</strain>
    </source>
</reference>
<protein>
    <submittedName>
        <fullName evidence="1">Calcium-dependent phosphotriesterase</fullName>
    </submittedName>
</protein>